<dbReference type="AlphaFoldDB" id="A0AAI8CJL6"/>
<evidence type="ECO:0000256" key="2">
    <source>
        <dbReference type="RuleBase" id="RU004508"/>
    </source>
</evidence>
<dbReference type="Gene3D" id="3.90.1150.10">
    <property type="entry name" value="Aspartate Aminotransferase, domain 1"/>
    <property type="match status" value="1"/>
</dbReference>
<dbReference type="GO" id="GO:0030170">
    <property type="term" value="F:pyridoxal phosphate binding"/>
    <property type="evidence" value="ECO:0007669"/>
    <property type="project" value="TreeGrafter"/>
</dbReference>
<reference evidence="4" key="1">
    <citation type="submission" date="2016-03" db="EMBL/GenBank/DDBJ databases">
        <title>Flavobacterium columnare strain B185, complete genome.</title>
        <authorList>
            <person name="Sundberg L.-R."/>
            <person name="Papponen P."/>
            <person name="Laanto E."/>
        </authorList>
    </citation>
    <scope>NUCLEOTIDE SEQUENCE [LARGE SCALE GENOMIC DNA]</scope>
    <source>
        <strain evidence="4">B185</strain>
    </source>
</reference>
<dbReference type="InterPro" id="IPR015422">
    <property type="entry name" value="PyrdxlP-dep_Trfase_small"/>
</dbReference>
<dbReference type="InterPro" id="IPR000653">
    <property type="entry name" value="DegT/StrS_aminotransferase"/>
</dbReference>
<name>A0AAI8CJL6_9FLAO</name>
<comment type="similarity">
    <text evidence="1 2">Belongs to the DegT/DnrJ/EryC1 family.</text>
</comment>
<dbReference type="InterPro" id="IPR015424">
    <property type="entry name" value="PyrdxlP-dep_Trfase"/>
</dbReference>
<gene>
    <name evidence="3" type="ORF">UN65_13175</name>
</gene>
<dbReference type="InterPro" id="IPR015421">
    <property type="entry name" value="PyrdxlP-dep_Trfase_major"/>
</dbReference>
<accession>A0AAI8CJL6</accession>
<dbReference type="EMBL" id="CP010992">
    <property type="protein sequence ID" value="AMO21154.1"/>
    <property type="molecule type" value="Genomic_DNA"/>
</dbReference>
<dbReference type="Gene3D" id="3.40.640.10">
    <property type="entry name" value="Type I PLP-dependent aspartate aminotransferase-like (Major domain)"/>
    <property type="match status" value="1"/>
</dbReference>
<organism evidence="3 4">
    <name type="scientific">Flavobacterium columnare</name>
    <dbReference type="NCBI Taxonomy" id="996"/>
    <lineage>
        <taxon>Bacteria</taxon>
        <taxon>Pseudomonadati</taxon>
        <taxon>Bacteroidota</taxon>
        <taxon>Flavobacteriia</taxon>
        <taxon>Flavobacteriales</taxon>
        <taxon>Flavobacteriaceae</taxon>
        <taxon>Flavobacterium</taxon>
    </lineage>
</organism>
<dbReference type="PIRSF" id="PIRSF000390">
    <property type="entry name" value="PLP_StrS"/>
    <property type="match status" value="1"/>
</dbReference>
<dbReference type="PANTHER" id="PTHR30244">
    <property type="entry name" value="TRANSAMINASE"/>
    <property type="match status" value="1"/>
</dbReference>
<dbReference type="PANTHER" id="PTHR30244:SF34">
    <property type="entry name" value="DTDP-4-AMINO-4,6-DIDEOXYGALACTOSE TRANSAMINASE"/>
    <property type="match status" value="1"/>
</dbReference>
<dbReference type="RefSeq" id="WP_138425724.1">
    <property type="nucleotide sequence ID" value="NZ_CP010992.1"/>
</dbReference>
<reference evidence="3 4" key="2">
    <citation type="submission" date="2019-05" db="EMBL/GenBank/DDBJ databases">
        <authorList>
            <person name="Ravantti J.J."/>
        </authorList>
    </citation>
    <scope>NUCLEOTIDE SEQUENCE [LARGE SCALE GENOMIC DNA]</scope>
    <source>
        <strain evidence="3 4">B185</strain>
    </source>
</reference>
<dbReference type="GO" id="GO:0000271">
    <property type="term" value="P:polysaccharide biosynthetic process"/>
    <property type="evidence" value="ECO:0007669"/>
    <property type="project" value="TreeGrafter"/>
</dbReference>
<keyword evidence="3" id="KW-0808">Transferase</keyword>
<keyword evidence="2" id="KW-0663">Pyridoxal phosphate</keyword>
<sequence length="353" mass="39768">MVPVFKPFMPEGIMPELTEILYSGNLSYGKYGKLLEKELSKFIGNPYVLTVNSYNQAMLLALSVLGLRPGDQVIASPVSCLASNQPFVIKGIEVVWADVNPLTGTICPDDVKRKINSKTKAIFHNHFCGYIGHVNAINALAKQYSLWIVDDCIEAFGSEYNGVRAGNLGAHISVFSFQTVRIPNTVDGGALTFNSKELYDKAFLMRDYGIDRSKFRNPLGEINPDCDIFLEGYGATMNEINSYIGFKQMEEVATLLNSQFINAQNWNQLINQFDGVQPFEVVPGVKPNYWVYGVLCENKEKVLLKFREENWYATSVHINNNIYSVFRNKESLKGVNEFMDKFLAIPSGWWVNT</sequence>
<evidence type="ECO:0000256" key="1">
    <source>
        <dbReference type="ARBA" id="ARBA00037999"/>
    </source>
</evidence>
<dbReference type="Proteomes" id="UP000304840">
    <property type="component" value="Chromosome"/>
</dbReference>
<evidence type="ECO:0000313" key="3">
    <source>
        <dbReference type="EMBL" id="AMO21154.1"/>
    </source>
</evidence>
<dbReference type="GO" id="GO:0008483">
    <property type="term" value="F:transaminase activity"/>
    <property type="evidence" value="ECO:0007669"/>
    <property type="project" value="UniProtKB-KW"/>
</dbReference>
<proteinExistence type="inferred from homology"/>
<evidence type="ECO:0000313" key="4">
    <source>
        <dbReference type="Proteomes" id="UP000304840"/>
    </source>
</evidence>
<protein>
    <submittedName>
        <fullName evidence="3">Aminotransferase DegT</fullName>
    </submittedName>
</protein>
<dbReference type="Pfam" id="PF01041">
    <property type="entry name" value="DegT_DnrJ_EryC1"/>
    <property type="match status" value="1"/>
</dbReference>
<dbReference type="SUPFAM" id="SSF53383">
    <property type="entry name" value="PLP-dependent transferases"/>
    <property type="match status" value="1"/>
</dbReference>
<keyword evidence="3" id="KW-0032">Aminotransferase</keyword>